<feature type="domain" description="CUB" evidence="6">
    <location>
        <begin position="352"/>
        <end position="478"/>
    </location>
</feature>
<dbReference type="GO" id="GO:0005886">
    <property type="term" value="C:plasma membrane"/>
    <property type="evidence" value="ECO:0007669"/>
    <property type="project" value="TreeGrafter"/>
</dbReference>
<dbReference type="PANTHER" id="PTHR47537:SF1">
    <property type="entry name" value="CUB DOMAIN-CONTAINING PROTEIN"/>
    <property type="match status" value="1"/>
</dbReference>
<dbReference type="OrthoDB" id="6155811at2759"/>
<keyword evidence="5" id="KW-0732">Signal</keyword>
<dbReference type="SMART" id="SM00042">
    <property type="entry name" value="CUB"/>
    <property type="match status" value="3"/>
</dbReference>
<evidence type="ECO:0000259" key="6">
    <source>
        <dbReference type="PROSITE" id="PS01180"/>
    </source>
</evidence>
<feature type="region of interest" description="Disordered" evidence="3">
    <location>
        <begin position="804"/>
        <end position="836"/>
    </location>
</feature>
<evidence type="ECO:0000256" key="1">
    <source>
        <dbReference type="ARBA" id="ARBA00023157"/>
    </source>
</evidence>
<keyword evidence="4" id="KW-1133">Transmembrane helix</keyword>
<dbReference type="OMA" id="KHEEDCA"/>
<evidence type="ECO:0000256" key="3">
    <source>
        <dbReference type="SAM" id="MobiDB-lite"/>
    </source>
</evidence>
<dbReference type="InterPro" id="IPR053207">
    <property type="entry name" value="Non-NMDA_GluR_Accessory"/>
</dbReference>
<dbReference type="EnsemblMetazoa" id="XM_022811683">
    <property type="protein sequence ID" value="XP_022667418"/>
    <property type="gene ID" value="LOC111252970"/>
</dbReference>
<reference evidence="7" key="1">
    <citation type="submission" date="2021-01" db="UniProtKB">
        <authorList>
            <consortium name="EnsemblMetazoa"/>
        </authorList>
    </citation>
    <scope>IDENTIFICATION</scope>
</reference>
<dbReference type="SUPFAM" id="SSF49854">
    <property type="entry name" value="Spermadhesin, CUB domain"/>
    <property type="match status" value="3"/>
</dbReference>
<dbReference type="Proteomes" id="UP000594260">
    <property type="component" value="Unplaced"/>
</dbReference>
<dbReference type="GeneID" id="111252970"/>
<keyword evidence="8" id="KW-1185">Reference proteome</keyword>
<organism evidence="7 8">
    <name type="scientific">Varroa destructor</name>
    <name type="common">Honeybee mite</name>
    <dbReference type="NCBI Taxonomy" id="109461"/>
    <lineage>
        <taxon>Eukaryota</taxon>
        <taxon>Metazoa</taxon>
        <taxon>Ecdysozoa</taxon>
        <taxon>Arthropoda</taxon>
        <taxon>Chelicerata</taxon>
        <taxon>Arachnida</taxon>
        <taxon>Acari</taxon>
        <taxon>Parasitiformes</taxon>
        <taxon>Mesostigmata</taxon>
        <taxon>Gamasina</taxon>
        <taxon>Dermanyssoidea</taxon>
        <taxon>Varroidae</taxon>
        <taxon>Varroa</taxon>
    </lineage>
</organism>
<keyword evidence="4" id="KW-0812">Transmembrane</keyword>
<dbReference type="Pfam" id="PF00431">
    <property type="entry name" value="CUB"/>
    <property type="match status" value="2"/>
</dbReference>
<evidence type="ECO:0000256" key="5">
    <source>
        <dbReference type="SAM" id="SignalP"/>
    </source>
</evidence>
<dbReference type="PROSITE" id="PS01180">
    <property type="entry name" value="CUB"/>
    <property type="match status" value="3"/>
</dbReference>
<accession>A0A7M7KIN2</accession>
<dbReference type="PANTHER" id="PTHR47537">
    <property type="entry name" value="CUBILIN"/>
    <property type="match status" value="1"/>
</dbReference>
<name>A0A7M7KIN2_VARDE</name>
<evidence type="ECO:0000256" key="4">
    <source>
        <dbReference type="SAM" id="Phobius"/>
    </source>
</evidence>
<feature type="transmembrane region" description="Helical" evidence="4">
    <location>
        <begin position="851"/>
        <end position="875"/>
    </location>
</feature>
<protein>
    <recommendedName>
        <fullName evidence="6">CUB domain-containing protein</fullName>
    </recommendedName>
</protein>
<dbReference type="FunFam" id="2.60.120.290:FF:000055">
    <property type="entry name" value="Dorsal-ventral patterning protein tolloid"/>
    <property type="match status" value="1"/>
</dbReference>
<proteinExistence type="predicted"/>
<evidence type="ECO:0000256" key="2">
    <source>
        <dbReference type="PROSITE-ProRule" id="PRU00059"/>
    </source>
</evidence>
<dbReference type="RefSeq" id="XP_022667418.1">
    <property type="nucleotide sequence ID" value="XM_022811683.1"/>
</dbReference>
<evidence type="ECO:0000313" key="7">
    <source>
        <dbReference type="EnsemblMetazoa" id="XP_022667418"/>
    </source>
</evidence>
<dbReference type="InterPro" id="IPR035914">
    <property type="entry name" value="Sperma_CUB_dom_sf"/>
</dbReference>
<comment type="caution">
    <text evidence="2">Lacks conserved residue(s) required for the propagation of feature annotation.</text>
</comment>
<feature type="chain" id="PRO_5029736071" description="CUB domain-containing protein" evidence="5">
    <location>
        <begin position="19"/>
        <end position="892"/>
    </location>
</feature>
<evidence type="ECO:0000313" key="8">
    <source>
        <dbReference type="Proteomes" id="UP000594260"/>
    </source>
</evidence>
<feature type="domain" description="CUB" evidence="6">
    <location>
        <begin position="205"/>
        <end position="339"/>
    </location>
</feature>
<keyword evidence="1" id="KW-1015">Disulfide bond</keyword>
<dbReference type="KEGG" id="vde:111252970"/>
<keyword evidence="4" id="KW-0472">Membrane</keyword>
<dbReference type="CDD" id="cd00041">
    <property type="entry name" value="CUB"/>
    <property type="match status" value="3"/>
</dbReference>
<dbReference type="AlphaFoldDB" id="A0A7M7KIN2"/>
<feature type="domain" description="CUB" evidence="6">
    <location>
        <begin position="51"/>
        <end position="178"/>
    </location>
</feature>
<sequence>MNPLQVELLLILLVVGLAVVPWTGQVVHCREPDWAQDIDTRNDDDVSSEKCSRTVDIYQSVELPPVTDRNFGKPLHCVYRIRVRPAREDWVVFVRFTRMRAGVPQEDRQACDGGYIQIVDGYTRETNISNRENPGFYCGEIDSPKTFISETPYVKVVFHADEYGPDTYMQFEATVKQQQEVASRYGQYSNLYPHRRGQPVQNTYCHRLFKDCAPGRCFVQSPAYPGIYPRGLSCKFRINMRQSLVGLDLTFFDVDGLRCDNLLMCFPRPISRDPADCPFDYVRVFDGPTEDHPVITTLCGRGRLKSNIVASSSEMLVTFVSSPAGPLLNTGFHFKADSVYDQGGGETIQLRNGACIIERSVSSTVHSYNSIRSWYPANTSCQYRFTAPLGEIIHLEFTQFRVERVTFCEEAIRIYDSHELDPRFIITKNCDTNRPRSEAPRTFYESTSNRMLVDFSSTVGSLDGSSITFSFEVKHVSANIYDNKLTPMNCNKKFKVSEGDAHSRGSFSLGYKDFIEHSRPVGCNYSFDAREWPHGRVQLTISAPFEVKTDNCDVDCPAHGPGRIEIFAESKHEKTVCLCRVGTAKSHRVVSIGPVLDLGLRLKPSPDWHRVAKLTQSDRMLEVSYIFYSDTRCGPERLGLDLQGSLHFPPLAQPMTTHANLPVELGLERSLPLYCRWTAPLLADHDVSFRLQFFHALSQYSNCSANYLLIDDVALCPNPPVTHTVLLRREHIHAGYVPLEFRSKDGSSANFSLWWTQVKILPTPSSPDTLVSLSKDCEFLCTQSMVCLKKELVCNGVPNCPPRTSQVTNPKSGDDNNDDDSNSPAEAYRSSVTSADEDPNLCQGMAAQLHVYWWIIGSCIGLCIIVGMAFTMTLIRRCVHERQSEAKEEDVF</sequence>
<dbReference type="InterPro" id="IPR000859">
    <property type="entry name" value="CUB_dom"/>
</dbReference>
<feature type="signal peptide" evidence="5">
    <location>
        <begin position="1"/>
        <end position="18"/>
    </location>
</feature>
<dbReference type="Gene3D" id="2.60.120.290">
    <property type="entry name" value="Spermadhesin, CUB domain"/>
    <property type="match status" value="3"/>
</dbReference>
<dbReference type="InParanoid" id="A0A7M7KIN2"/>
<dbReference type="FunCoup" id="A0A7M7KIN2">
    <property type="interactions" value="113"/>
</dbReference>